<organism evidence="2 3">
    <name type="scientific">Aquarana catesbeiana</name>
    <name type="common">American bullfrog</name>
    <name type="synonym">Rana catesbeiana</name>
    <dbReference type="NCBI Taxonomy" id="8400"/>
    <lineage>
        <taxon>Eukaryota</taxon>
        <taxon>Metazoa</taxon>
        <taxon>Chordata</taxon>
        <taxon>Craniata</taxon>
        <taxon>Vertebrata</taxon>
        <taxon>Euteleostomi</taxon>
        <taxon>Amphibia</taxon>
        <taxon>Batrachia</taxon>
        <taxon>Anura</taxon>
        <taxon>Neobatrachia</taxon>
        <taxon>Ranoidea</taxon>
        <taxon>Ranidae</taxon>
        <taxon>Aquarana</taxon>
    </lineage>
</organism>
<dbReference type="AlphaFoldDB" id="A0A2G9QL16"/>
<evidence type="ECO:0000256" key="1">
    <source>
        <dbReference type="SAM" id="MobiDB-lite"/>
    </source>
</evidence>
<keyword evidence="3" id="KW-1185">Reference proteome</keyword>
<evidence type="ECO:0000313" key="2">
    <source>
        <dbReference type="EMBL" id="PIO16322.1"/>
    </source>
</evidence>
<dbReference type="EMBL" id="KV970578">
    <property type="protein sequence ID" value="PIO16322.1"/>
    <property type="molecule type" value="Genomic_DNA"/>
</dbReference>
<feature type="non-terminal residue" evidence="2">
    <location>
        <position position="140"/>
    </location>
</feature>
<sequence length="140" mass="15145">MGGLLKPTVSSQNTSAPSSKNQPGKLVSDDLDSSLANLVGNLGIGNGTTKNDVHWIQPGEKKLTGGTNWQPKLAPTTTWNPATLVMILLCNDCVQEIVDPLPYRKKGLPCFWIDPSRVFKYDLCAFALILHALSPDPEMA</sequence>
<feature type="compositionally biased region" description="Polar residues" evidence="1">
    <location>
        <begin position="8"/>
        <end position="22"/>
    </location>
</feature>
<name>A0A2G9QL16_AQUCT</name>
<reference evidence="3" key="1">
    <citation type="journal article" date="2017" name="Nat. Commun.">
        <title>The North American bullfrog draft genome provides insight into hormonal regulation of long noncoding RNA.</title>
        <authorList>
            <person name="Hammond S.A."/>
            <person name="Warren R.L."/>
            <person name="Vandervalk B.P."/>
            <person name="Kucuk E."/>
            <person name="Khan H."/>
            <person name="Gibb E.A."/>
            <person name="Pandoh P."/>
            <person name="Kirk H."/>
            <person name="Zhao Y."/>
            <person name="Jones M."/>
            <person name="Mungall A.J."/>
            <person name="Coope R."/>
            <person name="Pleasance S."/>
            <person name="Moore R.A."/>
            <person name="Holt R.A."/>
            <person name="Round J.M."/>
            <person name="Ohora S."/>
            <person name="Walle B.V."/>
            <person name="Veldhoen N."/>
            <person name="Helbing C.C."/>
            <person name="Birol I."/>
        </authorList>
    </citation>
    <scope>NUCLEOTIDE SEQUENCE [LARGE SCALE GENOMIC DNA]</scope>
</reference>
<dbReference type="OrthoDB" id="44015at2759"/>
<feature type="region of interest" description="Disordered" evidence="1">
    <location>
        <begin position="1"/>
        <end position="26"/>
    </location>
</feature>
<proteinExistence type="predicted"/>
<dbReference type="Proteomes" id="UP000228934">
    <property type="component" value="Unassembled WGS sequence"/>
</dbReference>
<accession>A0A2G9QL16</accession>
<evidence type="ECO:0000313" key="3">
    <source>
        <dbReference type="Proteomes" id="UP000228934"/>
    </source>
</evidence>
<gene>
    <name evidence="2" type="ORF">AB205_0043980</name>
</gene>
<protein>
    <submittedName>
        <fullName evidence="2">Uncharacterized protein</fullName>
    </submittedName>
</protein>